<reference evidence="1 2" key="1">
    <citation type="journal article" date="2015" name="Stand. Genomic Sci.">
        <title>Genomic Encyclopedia of Bacterial and Archaeal Type Strains, Phase III: the genomes of soil and plant-associated and newly described type strains.</title>
        <authorList>
            <person name="Whitman W.B."/>
            <person name="Woyke T."/>
            <person name="Klenk H.P."/>
            <person name="Zhou Y."/>
            <person name="Lilburn T.G."/>
            <person name="Beck B.J."/>
            <person name="De Vos P."/>
            <person name="Vandamme P."/>
            <person name="Eisen J.A."/>
            <person name="Garrity G."/>
            <person name="Hugenholtz P."/>
            <person name="Kyrpides N.C."/>
        </authorList>
    </citation>
    <scope>NUCLEOTIDE SEQUENCE [LARGE SCALE GENOMIC DNA]</scope>
    <source>
        <strain evidence="1 2">VKM Ac-2540</strain>
    </source>
</reference>
<protein>
    <submittedName>
        <fullName evidence="1">Uncharacterized protein</fullName>
    </submittedName>
</protein>
<dbReference type="AlphaFoldDB" id="A0A4Q7XLJ5"/>
<keyword evidence="2" id="KW-1185">Reference proteome</keyword>
<accession>A0A4Q7XLJ5</accession>
<dbReference type="EMBL" id="SHKR01000001">
    <property type="protein sequence ID" value="RZU24374.1"/>
    <property type="molecule type" value="Genomic_DNA"/>
</dbReference>
<proteinExistence type="predicted"/>
<organism evidence="1 2">
    <name type="scientific">Kribbella rubisoli</name>
    <dbReference type="NCBI Taxonomy" id="3075929"/>
    <lineage>
        <taxon>Bacteria</taxon>
        <taxon>Bacillati</taxon>
        <taxon>Actinomycetota</taxon>
        <taxon>Actinomycetes</taxon>
        <taxon>Propionibacteriales</taxon>
        <taxon>Kribbellaceae</taxon>
        <taxon>Kribbella</taxon>
    </lineage>
</organism>
<evidence type="ECO:0000313" key="1">
    <source>
        <dbReference type="EMBL" id="RZU24374.1"/>
    </source>
</evidence>
<comment type="caution">
    <text evidence="1">The sequence shown here is derived from an EMBL/GenBank/DDBJ whole genome shotgun (WGS) entry which is preliminary data.</text>
</comment>
<sequence length="64" mass="7304">MNLTGNRSREWPALTSAQELDCDGRNPRTDDPCLLGYHQGPHRDEAGVEWLDDGDIARPDWLNR</sequence>
<gene>
    <name evidence="1" type="ORF">EV645_0006</name>
</gene>
<name>A0A4Q7XLJ5_9ACTN</name>
<dbReference type="Proteomes" id="UP000292027">
    <property type="component" value="Unassembled WGS sequence"/>
</dbReference>
<evidence type="ECO:0000313" key="2">
    <source>
        <dbReference type="Proteomes" id="UP000292027"/>
    </source>
</evidence>